<evidence type="ECO:0000256" key="2">
    <source>
        <dbReference type="ARBA" id="ARBA00007717"/>
    </source>
</evidence>
<dbReference type="Pfam" id="PF05450">
    <property type="entry name" value="Nicastrin"/>
    <property type="match status" value="1"/>
</dbReference>
<evidence type="ECO:0000256" key="3">
    <source>
        <dbReference type="ARBA" id="ARBA00015303"/>
    </source>
</evidence>
<dbReference type="GO" id="GO:0007220">
    <property type="term" value="P:Notch receptor processing"/>
    <property type="evidence" value="ECO:0007669"/>
    <property type="project" value="TreeGrafter"/>
</dbReference>
<accession>A0A6P8ZVD0</accession>
<dbReference type="GO" id="GO:0005886">
    <property type="term" value="C:plasma membrane"/>
    <property type="evidence" value="ECO:0007669"/>
    <property type="project" value="TreeGrafter"/>
</dbReference>
<evidence type="ECO:0000259" key="12">
    <source>
        <dbReference type="Pfam" id="PF18266"/>
    </source>
</evidence>
<evidence type="ECO:0000256" key="4">
    <source>
        <dbReference type="ARBA" id="ARBA00022692"/>
    </source>
</evidence>
<evidence type="ECO:0000256" key="1">
    <source>
        <dbReference type="ARBA" id="ARBA00004479"/>
    </source>
</evidence>
<evidence type="ECO:0000256" key="6">
    <source>
        <dbReference type="ARBA" id="ARBA00022976"/>
    </source>
</evidence>
<dbReference type="GeneID" id="117650096"/>
<evidence type="ECO:0000256" key="7">
    <source>
        <dbReference type="ARBA" id="ARBA00022989"/>
    </source>
</evidence>
<feature type="domain" description="Nicastrin small lobe" evidence="12">
    <location>
        <begin position="41"/>
        <end position="215"/>
    </location>
</feature>
<dbReference type="KEGG" id="tpal:117650096"/>
<dbReference type="InterPro" id="IPR008710">
    <property type="entry name" value="Nicastrin"/>
</dbReference>
<comment type="similarity">
    <text evidence="2">Belongs to the nicastrin family.</text>
</comment>
<keyword evidence="13" id="KW-1185">Reference proteome</keyword>
<dbReference type="SUPFAM" id="SSF53187">
    <property type="entry name" value="Zn-dependent exopeptidases"/>
    <property type="match status" value="1"/>
</dbReference>
<dbReference type="InterPro" id="IPR041084">
    <property type="entry name" value="Ncstrn_small"/>
</dbReference>
<dbReference type="PANTHER" id="PTHR21092">
    <property type="entry name" value="NICASTRIN"/>
    <property type="match status" value="1"/>
</dbReference>
<dbReference type="OrthoDB" id="755951at2759"/>
<keyword evidence="9" id="KW-0325">Glycoprotein</keyword>
<evidence type="ECO:0000313" key="13">
    <source>
        <dbReference type="Proteomes" id="UP000515158"/>
    </source>
</evidence>
<keyword evidence="7 10" id="KW-1133">Transmembrane helix</keyword>
<dbReference type="Gene3D" id="3.40.630.10">
    <property type="entry name" value="Zn peptidases"/>
    <property type="match status" value="1"/>
</dbReference>
<keyword evidence="4 10" id="KW-0812">Transmembrane</keyword>
<feature type="signal peptide" evidence="11">
    <location>
        <begin position="1"/>
        <end position="23"/>
    </location>
</feature>
<proteinExistence type="inferred from homology"/>
<feature type="chain" id="PRO_5028282103" description="Nicastrin" evidence="11">
    <location>
        <begin position="24"/>
        <end position="719"/>
    </location>
</feature>
<keyword evidence="8 10" id="KW-0472">Membrane</keyword>
<dbReference type="CTD" id="42964"/>
<keyword evidence="5 11" id="KW-0732">Signal</keyword>
<dbReference type="Pfam" id="PF18266">
    <property type="entry name" value="Ncstrn_small"/>
    <property type="match status" value="1"/>
</dbReference>
<comment type="subcellular location">
    <subcellularLocation>
        <location evidence="1">Membrane</location>
        <topology evidence="1">Single-pass type I membrane protein</topology>
    </subcellularLocation>
</comment>
<keyword evidence="6" id="KW-0914">Notch signaling pathway</keyword>
<dbReference type="GO" id="GO:0016485">
    <property type="term" value="P:protein processing"/>
    <property type="evidence" value="ECO:0007669"/>
    <property type="project" value="InterPro"/>
</dbReference>
<dbReference type="Proteomes" id="UP000515158">
    <property type="component" value="Unplaced"/>
</dbReference>
<evidence type="ECO:0000256" key="5">
    <source>
        <dbReference type="ARBA" id="ARBA00022729"/>
    </source>
</evidence>
<evidence type="ECO:0000256" key="9">
    <source>
        <dbReference type="ARBA" id="ARBA00023180"/>
    </source>
</evidence>
<sequence>MNMGFSQIVSYFLLVLLLYSCNGESQRLRYQMYEDIEGAYACFRRLNGTHQFGCSSSRSGNVGVVHIIENQADSDWLVSNGLAGPYVAVVHPSMFTRSLLLTLQSSGKVNGVVMINNSSAEKPLHFSHEDTCPNRYSGLSQLYGQTCSVGEKSGWNPHGTSVLLMDWKFPIFYVTDKSHIDHLYKCYQKHNAVAHPGEQLERALCALELKSHMYAAVNSKKCMKRNNYQTLFSQVNSCDPLGGRNVWQTLFPRSTHQLGNGLDQRSSKQTEANGSIAVLAARMDSTSMFDGLVPASIGAVSGIVTLISTAQLLFRMIPQQENYDKNVLFLLLAGESYDYIGSSRIVFDMKQGTFPVKPDPSVAQPPPIGLQHIGPFIELSQLKKPADGQPLYVHRLEDSSEVKNFIKILQRNGNGLGVPISDKLPASRNLPPASLQTFLAERPDIPGLVLTEHAAQYSNNYYHSVFDDTASLNYIYANKSEVPNDSIQAYLANVSTTIAHSLYEHVTNKEYLGSLTADKNLMDELLHCYLEQNNCSLFQSAVAGSSEGEEKPLSYYVGVSHVYSLVSILTGAAMALLTGSPTKFNETDCHNNASTDQVYQYIWVSSQWNNSSSPKVCLQTTMNFSSAVSPAFIIDGYDMASGKYSTWTESVWPELTARMFLKPPFYQEVITLVLGIVVLGLSFAGVFYINGRKEILFSPGASTEDERAPLIRTNDQVFC</sequence>
<dbReference type="InParanoid" id="A0A6P8ZVD0"/>
<feature type="transmembrane region" description="Helical" evidence="10">
    <location>
        <begin position="292"/>
        <end position="314"/>
    </location>
</feature>
<evidence type="ECO:0000256" key="11">
    <source>
        <dbReference type="SAM" id="SignalP"/>
    </source>
</evidence>
<name>A0A6P8ZVD0_THRPL</name>
<dbReference type="GO" id="GO:0007219">
    <property type="term" value="P:Notch signaling pathway"/>
    <property type="evidence" value="ECO:0007669"/>
    <property type="project" value="UniProtKB-KW"/>
</dbReference>
<organism evidence="14">
    <name type="scientific">Thrips palmi</name>
    <name type="common">Melon thrips</name>
    <dbReference type="NCBI Taxonomy" id="161013"/>
    <lineage>
        <taxon>Eukaryota</taxon>
        <taxon>Metazoa</taxon>
        <taxon>Ecdysozoa</taxon>
        <taxon>Arthropoda</taxon>
        <taxon>Hexapoda</taxon>
        <taxon>Insecta</taxon>
        <taxon>Pterygota</taxon>
        <taxon>Neoptera</taxon>
        <taxon>Paraneoptera</taxon>
        <taxon>Thysanoptera</taxon>
        <taxon>Terebrantia</taxon>
        <taxon>Thripoidea</taxon>
        <taxon>Thripidae</taxon>
        <taxon>Thrips</taxon>
    </lineage>
</organism>
<dbReference type="FunCoup" id="A0A6P8ZVD0">
    <property type="interactions" value="1937"/>
</dbReference>
<gene>
    <name evidence="14" type="primary">LOC117650096</name>
</gene>
<reference evidence="14" key="1">
    <citation type="submission" date="2025-08" db="UniProtKB">
        <authorList>
            <consortium name="RefSeq"/>
        </authorList>
    </citation>
    <scope>IDENTIFICATION</scope>
    <source>
        <tissue evidence="14">Total insect</tissue>
    </source>
</reference>
<feature type="transmembrane region" description="Helical" evidence="10">
    <location>
        <begin position="669"/>
        <end position="689"/>
    </location>
</feature>
<protein>
    <recommendedName>
        <fullName evidence="3">Nicastrin</fullName>
    </recommendedName>
</protein>
<dbReference type="RefSeq" id="XP_034249287.1">
    <property type="nucleotide sequence ID" value="XM_034393396.1"/>
</dbReference>
<evidence type="ECO:0000256" key="8">
    <source>
        <dbReference type="ARBA" id="ARBA00023136"/>
    </source>
</evidence>
<dbReference type="PANTHER" id="PTHR21092:SF0">
    <property type="entry name" value="NICASTRIN"/>
    <property type="match status" value="1"/>
</dbReference>
<evidence type="ECO:0000313" key="14">
    <source>
        <dbReference type="RefSeq" id="XP_034249287.1"/>
    </source>
</evidence>
<evidence type="ECO:0000256" key="10">
    <source>
        <dbReference type="SAM" id="Phobius"/>
    </source>
</evidence>
<dbReference type="AlphaFoldDB" id="A0A6P8ZVD0"/>